<dbReference type="AlphaFoldDB" id="A0A429XCX6"/>
<comment type="caution">
    <text evidence="1">The sequence shown here is derived from an EMBL/GenBank/DDBJ whole genome shotgun (WGS) entry which is preliminary data.</text>
</comment>
<protein>
    <submittedName>
        <fullName evidence="1">Uncharacterized protein</fullName>
    </submittedName>
</protein>
<dbReference type="Proteomes" id="UP000287296">
    <property type="component" value="Unassembled WGS sequence"/>
</dbReference>
<dbReference type="EMBL" id="QYTW02000002">
    <property type="protein sequence ID" value="RST61209.1"/>
    <property type="molecule type" value="Genomic_DNA"/>
</dbReference>
<proteinExistence type="predicted"/>
<accession>A0A429XCX6</accession>
<name>A0A429XCX6_SIMTE</name>
<sequence>MSTDLIIELNKEEYVFQVASENEAEIALAWQKDFKNRWEKTSLYMDEGLSELDWNEDEDEDYINHHAEGEPLLIMSCTYCFKR</sequence>
<evidence type="ECO:0000313" key="2">
    <source>
        <dbReference type="Proteomes" id="UP000287296"/>
    </source>
</evidence>
<evidence type="ECO:0000313" key="1">
    <source>
        <dbReference type="EMBL" id="RST61209.1"/>
    </source>
</evidence>
<reference evidence="1 2" key="1">
    <citation type="submission" date="2018-12" db="EMBL/GenBank/DDBJ databases">
        <authorList>
            <person name="Sun L."/>
            <person name="Chen Z."/>
        </authorList>
    </citation>
    <scope>NUCLEOTIDE SEQUENCE [LARGE SCALE GENOMIC DNA]</scope>
    <source>
        <strain evidence="1 2">LMG 29736</strain>
    </source>
</reference>
<gene>
    <name evidence="1" type="ORF">D5F11_003950</name>
</gene>
<dbReference type="RefSeq" id="WP_126646493.1">
    <property type="nucleotide sequence ID" value="NZ_QYTW02000002.1"/>
</dbReference>
<organism evidence="1 2">
    <name type="scientific">Siminovitchia terrae</name>
    <name type="common">Bacillus terrae</name>
    <dbReference type="NCBI Taxonomy" id="1914933"/>
    <lineage>
        <taxon>Bacteria</taxon>
        <taxon>Bacillati</taxon>
        <taxon>Bacillota</taxon>
        <taxon>Bacilli</taxon>
        <taxon>Bacillales</taxon>
        <taxon>Bacillaceae</taxon>
        <taxon>Siminovitchia</taxon>
    </lineage>
</organism>